<keyword evidence="3" id="KW-1185">Reference proteome</keyword>
<gene>
    <name evidence="2" type="ORF">TNIN_477351</name>
</gene>
<reference evidence="2" key="1">
    <citation type="submission" date="2020-08" db="EMBL/GenBank/DDBJ databases">
        <title>Multicomponent nature underlies the extraordinary mechanical properties of spider dragline silk.</title>
        <authorList>
            <person name="Kono N."/>
            <person name="Nakamura H."/>
            <person name="Mori M."/>
            <person name="Yoshida Y."/>
            <person name="Ohtoshi R."/>
            <person name="Malay A.D."/>
            <person name="Moran D.A.P."/>
            <person name="Tomita M."/>
            <person name="Numata K."/>
            <person name="Arakawa K."/>
        </authorList>
    </citation>
    <scope>NUCLEOTIDE SEQUENCE</scope>
</reference>
<proteinExistence type="predicted"/>
<dbReference type="EMBL" id="BMAV01013124">
    <property type="protein sequence ID" value="GFY60362.1"/>
    <property type="molecule type" value="Genomic_DNA"/>
</dbReference>
<evidence type="ECO:0000256" key="1">
    <source>
        <dbReference type="SAM" id="MobiDB-lite"/>
    </source>
</evidence>
<accession>A0A8X7CBL3</accession>
<protein>
    <submittedName>
        <fullName evidence="2">Uncharacterized protein</fullName>
    </submittedName>
</protein>
<feature type="compositionally biased region" description="Basic and acidic residues" evidence="1">
    <location>
        <begin position="39"/>
        <end position="49"/>
    </location>
</feature>
<name>A0A8X7CBL3_9ARAC</name>
<sequence>MLNYCLNAHLDYSPMDVNSDIENHQGQPIGVQKYAIFDNRTHESGPGEKRMKRKLRKNEDKYEADIYDDDNSDCMSTYSL</sequence>
<dbReference type="Proteomes" id="UP000886998">
    <property type="component" value="Unassembled WGS sequence"/>
</dbReference>
<feature type="region of interest" description="Disordered" evidence="1">
    <location>
        <begin position="37"/>
        <end position="57"/>
    </location>
</feature>
<organism evidence="2 3">
    <name type="scientific">Trichonephila inaurata madagascariensis</name>
    <dbReference type="NCBI Taxonomy" id="2747483"/>
    <lineage>
        <taxon>Eukaryota</taxon>
        <taxon>Metazoa</taxon>
        <taxon>Ecdysozoa</taxon>
        <taxon>Arthropoda</taxon>
        <taxon>Chelicerata</taxon>
        <taxon>Arachnida</taxon>
        <taxon>Araneae</taxon>
        <taxon>Araneomorphae</taxon>
        <taxon>Entelegynae</taxon>
        <taxon>Araneoidea</taxon>
        <taxon>Nephilidae</taxon>
        <taxon>Trichonephila</taxon>
        <taxon>Trichonephila inaurata</taxon>
    </lineage>
</organism>
<evidence type="ECO:0000313" key="3">
    <source>
        <dbReference type="Proteomes" id="UP000886998"/>
    </source>
</evidence>
<comment type="caution">
    <text evidence="2">The sequence shown here is derived from an EMBL/GenBank/DDBJ whole genome shotgun (WGS) entry which is preliminary data.</text>
</comment>
<dbReference type="AlphaFoldDB" id="A0A8X7CBL3"/>
<evidence type="ECO:0000313" key="2">
    <source>
        <dbReference type="EMBL" id="GFY60362.1"/>
    </source>
</evidence>